<dbReference type="InterPro" id="IPR045851">
    <property type="entry name" value="AMP-bd_C_sf"/>
</dbReference>
<feature type="domain" description="AMP-dependent synthetase/ligase" evidence="2">
    <location>
        <begin position="56"/>
        <end position="412"/>
    </location>
</feature>
<dbReference type="OMA" id="ACFQLSG"/>
<dbReference type="InterPro" id="IPR050237">
    <property type="entry name" value="ATP-dep_AMP-bd_enzyme"/>
</dbReference>
<evidence type="ECO:0000259" key="2">
    <source>
        <dbReference type="Pfam" id="PF00501"/>
    </source>
</evidence>
<dbReference type="InterPro" id="IPR000873">
    <property type="entry name" value="AMP-dep_synth/lig_dom"/>
</dbReference>
<organism evidence="4 5">
    <name type="scientific">Micromonospora maris</name>
    <dbReference type="NCBI Taxonomy" id="1003110"/>
    <lineage>
        <taxon>Bacteria</taxon>
        <taxon>Bacillati</taxon>
        <taxon>Actinomycetota</taxon>
        <taxon>Actinomycetes</taxon>
        <taxon>Micromonosporales</taxon>
        <taxon>Micromonosporaceae</taxon>
        <taxon>Micromonospora</taxon>
    </lineage>
</organism>
<dbReference type="EMBL" id="LMWI01000001">
    <property type="protein sequence ID" value="KUJ47998.1"/>
    <property type="molecule type" value="Genomic_DNA"/>
</dbReference>
<dbReference type="SUPFAM" id="SSF56801">
    <property type="entry name" value="Acetyl-CoA synthetase-like"/>
    <property type="match status" value="1"/>
</dbReference>
<reference evidence="4 5" key="1">
    <citation type="submission" date="2015-10" db="EMBL/GenBank/DDBJ databases">
        <authorList>
            <person name="Ju K.-S."/>
            <person name="Doroghazi J.R."/>
            <person name="Metcalf W.W."/>
        </authorList>
    </citation>
    <scope>NUCLEOTIDE SEQUENCE [LARGE SCALE GENOMIC DNA]</scope>
    <source>
        <strain evidence="4 5">NRRL B-24793</strain>
    </source>
</reference>
<dbReference type="PROSITE" id="PS00455">
    <property type="entry name" value="AMP_BINDING"/>
    <property type="match status" value="1"/>
</dbReference>
<dbReference type="PANTHER" id="PTHR43767:SF1">
    <property type="entry name" value="NONRIBOSOMAL PEPTIDE SYNTHASE PES1 (EUROFUNG)-RELATED"/>
    <property type="match status" value="1"/>
</dbReference>
<dbReference type="Pfam" id="PF00501">
    <property type="entry name" value="AMP-binding"/>
    <property type="match status" value="1"/>
</dbReference>
<dbReference type="FunFam" id="2.30.38.10:FF:000003">
    <property type="entry name" value="Vibriobactin-specific 2,3-dihydroxybenzoate-AMP ligase"/>
    <property type="match status" value="1"/>
</dbReference>
<gene>
    <name evidence="4" type="ORF">ADL17_02600</name>
</gene>
<dbReference type="Gene3D" id="2.30.38.10">
    <property type="entry name" value="Luciferase, Domain 3"/>
    <property type="match status" value="1"/>
</dbReference>
<evidence type="ECO:0000313" key="4">
    <source>
        <dbReference type="EMBL" id="KUJ47998.1"/>
    </source>
</evidence>
<feature type="domain" description="AMP-binding enzyme C-terminal" evidence="3">
    <location>
        <begin position="463"/>
        <end position="538"/>
    </location>
</feature>
<dbReference type="Gene3D" id="3.30.300.30">
    <property type="match status" value="1"/>
</dbReference>
<dbReference type="InterPro" id="IPR020845">
    <property type="entry name" value="AMP-binding_CS"/>
</dbReference>
<dbReference type="AlphaFoldDB" id="A0A9X0I6M4"/>
<keyword evidence="1 4" id="KW-0436">Ligase</keyword>
<evidence type="ECO:0000256" key="1">
    <source>
        <dbReference type="ARBA" id="ARBA00022598"/>
    </source>
</evidence>
<keyword evidence="5" id="KW-1185">Reference proteome</keyword>
<accession>A0A9X0I6M4</accession>
<dbReference type="GO" id="GO:0016878">
    <property type="term" value="F:acid-thiol ligase activity"/>
    <property type="evidence" value="ECO:0007669"/>
    <property type="project" value="UniProtKB-ARBA"/>
</dbReference>
<dbReference type="Proteomes" id="UP000053246">
    <property type="component" value="Unassembled WGS sequence"/>
</dbReference>
<comment type="caution">
    <text evidence="4">The sequence shown here is derived from an EMBL/GenBank/DDBJ whole genome shotgun (WGS) entry which is preliminary data.</text>
</comment>
<evidence type="ECO:0000259" key="3">
    <source>
        <dbReference type="Pfam" id="PF13193"/>
    </source>
</evidence>
<dbReference type="PANTHER" id="PTHR43767">
    <property type="entry name" value="LONG-CHAIN-FATTY-ACID--COA LIGASE"/>
    <property type="match status" value="1"/>
</dbReference>
<protein>
    <submittedName>
        <fullName evidence="4">2,3-dihydroxybenzoate-AMP ligase</fullName>
    </submittedName>
</protein>
<sequence length="558" mass="59854">MAGSAGDRRTGGPVAVREGFTPWPAEFAARYREAGYWRGEVLGDLLRPWADWADEARDPGRTAVVTRHGRHTYGELDARADELAAGLFELGVRPGDGVVVQLPNTVEFLVTCVALFRLGALPVLALPAHRRAELTYLTQYVGAVALVTSDRTPGVDHRTVAQEVRDACPTLQHVLVVGDPGPFLAWSQVRAPARELPRPDPQDVAFFLLSGGTTGLPKLIPRTHDDYAFQLRATAEAMSFDHRHAYLAAVPVAHNAALGCPGVLGALRVGGRAVLAASPSPDEVFPLITQERVTLTTVMPAVLSLWVETADMFEVNLSDLVIEVGGAVLQPDLARAVRPALGATLTHWFGMAEGMLCFTRPGDGDEAAATTQGTPMCADDELLIVDEAGEPVAPGEVGELLARGPCVLRGYYAVPEHNRTVFTPDGFLRTGDLARFDAEGRLVISGRIKDVINRGGEKVMADEVEGHLLAHERVRAAAVVPFPDRRLGEKTCAVIVADDPAPSLVELRKLLRDRGLADYKLPDRLEVVEALPLTNVGKVDKRALAAAVLGDLTTAASR</sequence>
<proteinExistence type="predicted"/>
<name>A0A9X0I6M4_9ACTN</name>
<dbReference type="Gene3D" id="3.40.50.980">
    <property type="match status" value="2"/>
</dbReference>
<dbReference type="InterPro" id="IPR025110">
    <property type="entry name" value="AMP-bd_C"/>
</dbReference>
<evidence type="ECO:0000313" key="5">
    <source>
        <dbReference type="Proteomes" id="UP000053246"/>
    </source>
</evidence>
<dbReference type="Pfam" id="PF13193">
    <property type="entry name" value="AMP-binding_C"/>
    <property type="match status" value="1"/>
</dbReference>
<dbReference type="RefSeq" id="WP_013731221.1">
    <property type="nucleotide sequence ID" value="NZ_LMWI01000001.1"/>
</dbReference>